<dbReference type="EC" id="4.6.1.2" evidence="2 13"/>
<dbReference type="Proteomes" id="UP000504627">
    <property type="component" value="Unplaced"/>
</dbReference>
<dbReference type="PROSITE" id="PS51450">
    <property type="entry name" value="LRR"/>
    <property type="match status" value="5"/>
</dbReference>
<dbReference type="Pfam" id="PF13855">
    <property type="entry name" value="LRR_8"/>
    <property type="match status" value="5"/>
</dbReference>
<dbReference type="SMART" id="SM00365">
    <property type="entry name" value="LRR_SD22"/>
    <property type="match status" value="4"/>
</dbReference>
<evidence type="ECO:0000256" key="12">
    <source>
        <dbReference type="RuleBase" id="RU000405"/>
    </source>
</evidence>
<keyword evidence="8 15" id="KW-1133">Transmembrane helix</keyword>
<dbReference type="AlphaFoldDB" id="A0A7R5KED2"/>
<evidence type="ECO:0000256" key="8">
    <source>
        <dbReference type="ARBA" id="ARBA00022989"/>
    </source>
</evidence>
<dbReference type="InterPro" id="IPR011645">
    <property type="entry name" value="HNOB_dom_associated"/>
</dbReference>
<dbReference type="InterPro" id="IPR001054">
    <property type="entry name" value="A/G_cyclase"/>
</dbReference>
<dbReference type="FunFam" id="1.10.510.10:FF:000404">
    <property type="entry name" value="Guanylate cyclase"/>
    <property type="match status" value="1"/>
</dbReference>
<dbReference type="InterPro" id="IPR018297">
    <property type="entry name" value="A/G_cyclase_CS"/>
</dbReference>
<keyword evidence="9 15" id="KW-0472">Membrane</keyword>
<dbReference type="GO" id="GO:0035556">
    <property type="term" value="P:intracellular signal transduction"/>
    <property type="evidence" value="ECO:0007669"/>
    <property type="project" value="InterPro"/>
</dbReference>
<dbReference type="InterPro" id="IPR011009">
    <property type="entry name" value="Kinase-like_dom_sf"/>
</dbReference>
<dbReference type="FunFam" id="3.30.70.1230:FF:000013">
    <property type="entry name" value="Guanylate cyclase"/>
    <property type="match status" value="1"/>
</dbReference>
<keyword evidence="18" id="KW-1185">Reference proteome</keyword>
<evidence type="ECO:0000259" key="16">
    <source>
        <dbReference type="PROSITE" id="PS50011"/>
    </source>
</evidence>
<comment type="catalytic activity">
    <reaction evidence="13">
        <text>GTP = 3',5'-cyclic GMP + diphosphate</text>
        <dbReference type="Rhea" id="RHEA:13665"/>
        <dbReference type="ChEBI" id="CHEBI:33019"/>
        <dbReference type="ChEBI" id="CHEBI:37565"/>
        <dbReference type="ChEBI" id="CHEBI:57746"/>
        <dbReference type="EC" id="4.6.1.2"/>
    </reaction>
</comment>
<feature type="transmembrane region" description="Helical" evidence="15">
    <location>
        <begin position="1119"/>
        <end position="1142"/>
    </location>
</feature>
<dbReference type="SMART" id="SM00044">
    <property type="entry name" value="CYCc"/>
    <property type="match status" value="1"/>
</dbReference>
<evidence type="ECO:0000256" key="7">
    <source>
        <dbReference type="ARBA" id="ARBA00022741"/>
    </source>
</evidence>
<dbReference type="SMART" id="SM00369">
    <property type="entry name" value="LRR_TYP"/>
    <property type="match status" value="13"/>
</dbReference>
<evidence type="ECO:0000256" key="14">
    <source>
        <dbReference type="SAM" id="Coils"/>
    </source>
</evidence>
<dbReference type="GO" id="GO:0005886">
    <property type="term" value="C:plasma membrane"/>
    <property type="evidence" value="ECO:0007669"/>
    <property type="project" value="TreeGrafter"/>
</dbReference>
<evidence type="ECO:0000256" key="11">
    <source>
        <dbReference type="ARBA" id="ARBA00023293"/>
    </source>
</evidence>
<dbReference type="Pfam" id="PF07714">
    <property type="entry name" value="PK_Tyr_Ser-Thr"/>
    <property type="match status" value="1"/>
</dbReference>
<evidence type="ECO:0000256" key="10">
    <source>
        <dbReference type="ARBA" id="ARBA00023239"/>
    </source>
</evidence>
<dbReference type="PROSITE" id="PS00452">
    <property type="entry name" value="GUANYLATE_CYCLASE_1"/>
    <property type="match status" value="1"/>
</dbReference>
<dbReference type="Pfam" id="PF00211">
    <property type="entry name" value="Guanylate_cyc"/>
    <property type="match status" value="1"/>
</dbReference>
<keyword evidence="10 12" id="KW-0456">Lyase</keyword>
<dbReference type="SUPFAM" id="SSF52058">
    <property type="entry name" value="L domain-like"/>
    <property type="match status" value="2"/>
</dbReference>
<evidence type="ECO:0000256" key="9">
    <source>
        <dbReference type="ARBA" id="ARBA00023136"/>
    </source>
</evidence>
<sequence>MKDLRHENVNLFLGFFSDCGIFAIVTEYCSRGSLEDLLRNEDMKLDWMFKSSLVMDLIKGIRYLHHRDFAHGRLKSRNCVVDGRFVLKITDYGYNELLEAQKCPYIQPSPEELLWTAPELLRDPDMRRKGTFKGDIYSFAIILQEVVARGPPYCTSELSAEEIIKKVKKPPPLCRPNIAPEVAPLTCLQVMKQCWAEAPERRPTFEEIFHKFKTINKGKKTNIIDSMLRMLEQYSSNLEDLIRERTEELEIEKQKTEKLLSQMLPPSVAEALKTGGTVEPEYFDQVTIYFSDIVGFTSISALSEPIEVVDLLNDLYTLFDAVLGNHDVYKVETIGDAYMVASGLPKRNGNKHAAEIANMSLDILSSVGTFKMRHMPDIPLRIRIGLHTGPCVAGVVGLTMPRYCLFGDTVNTASRMESTGLPYRIHVSQSTVDTLRSLNEGYEIIPRGKTELRGKGVEDTYWLVGKKGFLKPLPKPPEIKPGTMKLYIIFLLAVVNTRTAEGTSCEMANSQAFCHNKDLHQIPHELHLNVNKIDLSGNLIQSIPEMPLSLYTSLQCLDLSSNQISFITPGVFAHMTSLLEINLAKNHLYELAQNGTEGIGLLPKVEIMDLSHNSLYNGMAEYFIKQAPTLQYLSLADNSIVMISHKMFQGSPSLVEIDLQSNIIMEIEEGAFETLVNLSKLNLSTNSITCISDFNLRQLEILDLSRNSIETFHITKSDDEYSLRCLDLSENKLLHFPVFPQVNKLVTLNLSNNLIQLTTESPHNKKDYMENEWLDGSFHLLDQKQSRNISSPYLSQLVYLDLSYNEIKSIPDKFFESMLSLHTLNLSKNCLQAFLVTYDNALMSLTVLDLSYNALQNLLLDAGVLSNLKELYIQNNRLQTLQFDIFSSLPGLRLLNLQSNNISLCSMYSGLAKQRLAGEESGCVSFVDSPTLQYLYLADNMLNTLPAHSFYKTSLIVLDLTMNPGLKIELKALSGLEKSLEYLYLHGNSLMDLNIDLPCFSHLKHLNLSENQLNWLPKWGSDSPLEVLDLRNNKFSTLQNSNILALENSLKNLYLTGNPLDCCGNIWLSSMIQNKNVQIPNVEHLTCQYTQNFGYQEEMYIWNIRSEDCEKEDLKKINILVILTFVLVLSVIIIGAGSFFCFRRQNFSHQFKA</sequence>
<evidence type="ECO:0000256" key="1">
    <source>
        <dbReference type="ARBA" id="ARBA00004451"/>
    </source>
</evidence>
<dbReference type="SMART" id="SM00220">
    <property type="entry name" value="S_TKc"/>
    <property type="match status" value="1"/>
</dbReference>
<keyword evidence="4 15" id="KW-0812">Transmembrane</keyword>
<feature type="coiled-coil region" evidence="14">
    <location>
        <begin position="224"/>
        <end position="251"/>
    </location>
</feature>
<dbReference type="InterPro" id="IPR050401">
    <property type="entry name" value="Cyclic_nucleotide_synthase"/>
</dbReference>
<reference evidence="19" key="1">
    <citation type="submission" date="2025-08" db="UniProtKB">
        <authorList>
            <consortium name="RefSeq"/>
        </authorList>
    </citation>
    <scope>IDENTIFICATION</scope>
    <source>
        <tissue evidence="19">Muscle</tissue>
    </source>
</reference>
<evidence type="ECO:0000256" key="13">
    <source>
        <dbReference type="RuleBase" id="RU003431"/>
    </source>
</evidence>
<dbReference type="InterPro" id="IPR001245">
    <property type="entry name" value="Ser-Thr/Tyr_kinase_cat_dom"/>
</dbReference>
<dbReference type="CDD" id="cd07302">
    <property type="entry name" value="CHD"/>
    <property type="match status" value="1"/>
</dbReference>
<dbReference type="GeneID" id="113998379"/>
<keyword evidence="7" id="KW-0547">Nucleotide-binding</keyword>
<dbReference type="Gene3D" id="3.80.10.10">
    <property type="entry name" value="Ribonuclease Inhibitor"/>
    <property type="match status" value="4"/>
</dbReference>
<dbReference type="InterPro" id="IPR001611">
    <property type="entry name" value="Leu-rich_rpt"/>
</dbReference>
<dbReference type="SMART" id="SM00364">
    <property type="entry name" value="LRR_BAC"/>
    <property type="match status" value="5"/>
</dbReference>
<dbReference type="RefSeq" id="XP_039235968.1">
    <property type="nucleotide sequence ID" value="XM_039380034.1"/>
</dbReference>
<organism evidence="18 19">
    <name type="scientific">Pipra filicauda</name>
    <name type="common">Wire-tailed manakin</name>
    <dbReference type="NCBI Taxonomy" id="649802"/>
    <lineage>
        <taxon>Eukaryota</taxon>
        <taxon>Metazoa</taxon>
        <taxon>Chordata</taxon>
        <taxon>Craniata</taxon>
        <taxon>Vertebrata</taxon>
        <taxon>Euteleostomi</taxon>
        <taxon>Archelosauria</taxon>
        <taxon>Archosauria</taxon>
        <taxon>Dinosauria</taxon>
        <taxon>Saurischia</taxon>
        <taxon>Theropoda</taxon>
        <taxon>Coelurosauria</taxon>
        <taxon>Aves</taxon>
        <taxon>Neognathae</taxon>
        <taxon>Neoaves</taxon>
        <taxon>Telluraves</taxon>
        <taxon>Australaves</taxon>
        <taxon>Passeriformes</taxon>
        <taxon>Pipridae</taxon>
        <taxon>Pipra</taxon>
    </lineage>
</organism>
<evidence type="ECO:0000256" key="3">
    <source>
        <dbReference type="ARBA" id="ARBA00022614"/>
    </source>
</evidence>
<dbReference type="InterPro" id="IPR029787">
    <property type="entry name" value="Nucleotide_cyclase"/>
</dbReference>
<dbReference type="InterPro" id="IPR000719">
    <property type="entry name" value="Prot_kinase_dom"/>
</dbReference>
<feature type="domain" description="Protein kinase" evidence="16">
    <location>
        <begin position="1"/>
        <end position="213"/>
    </location>
</feature>
<evidence type="ECO:0000313" key="19">
    <source>
        <dbReference type="RefSeq" id="XP_039235968.1"/>
    </source>
</evidence>
<evidence type="ECO:0000256" key="5">
    <source>
        <dbReference type="ARBA" id="ARBA00022729"/>
    </source>
</evidence>
<keyword evidence="3" id="KW-0433">Leucine-rich repeat</keyword>
<evidence type="ECO:0000256" key="2">
    <source>
        <dbReference type="ARBA" id="ARBA00012202"/>
    </source>
</evidence>
<keyword evidence="6" id="KW-0677">Repeat</keyword>
<evidence type="ECO:0000313" key="18">
    <source>
        <dbReference type="Proteomes" id="UP000504627"/>
    </source>
</evidence>
<proteinExistence type="inferred from homology"/>
<dbReference type="InterPro" id="IPR003591">
    <property type="entry name" value="Leu-rich_rpt_typical-subtyp"/>
</dbReference>
<dbReference type="GO" id="GO:0005524">
    <property type="term" value="F:ATP binding"/>
    <property type="evidence" value="ECO:0007669"/>
    <property type="project" value="InterPro"/>
</dbReference>
<evidence type="ECO:0000256" key="4">
    <source>
        <dbReference type="ARBA" id="ARBA00022692"/>
    </source>
</evidence>
<evidence type="ECO:0000259" key="17">
    <source>
        <dbReference type="PROSITE" id="PS50125"/>
    </source>
</evidence>
<dbReference type="FunFam" id="3.80.10.10:FF:000226">
    <property type="entry name" value="leucine-rich repeat-containing protein 32 isoform X1"/>
    <property type="match status" value="1"/>
</dbReference>
<dbReference type="InterPro" id="IPR032675">
    <property type="entry name" value="LRR_dom_sf"/>
</dbReference>
<dbReference type="InParanoid" id="A0A7R5KED2"/>
<dbReference type="PRINTS" id="PR00109">
    <property type="entry name" value="TYRKINASE"/>
</dbReference>
<comment type="subcellular location">
    <subcellularLocation>
        <location evidence="1">Photoreceptor outer segment membrane</location>
        <topology evidence="1">Single-pass type I membrane protein</topology>
    </subcellularLocation>
</comment>
<name>A0A7R5KED2_9PASS</name>
<comment type="similarity">
    <text evidence="12">Belongs to the adenylyl cyclase class-4/guanylyl cyclase family.</text>
</comment>
<dbReference type="GO" id="GO:0001653">
    <property type="term" value="F:peptide receptor activity"/>
    <property type="evidence" value="ECO:0007669"/>
    <property type="project" value="TreeGrafter"/>
</dbReference>
<dbReference type="Pfam" id="PF07701">
    <property type="entry name" value="HNOBA"/>
    <property type="match status" value="1"/>
</dbReference>
<dbReference type="GO" id="GO:0004383">
    <property type="term" value="F:guanylate cyclase activity"/>
    <property type="evidence" value="ECO:0007669"/>
    <property type="project" value="UniProtKB-EC"/>
</dbReference>
<dbReference type="SUPFAM" id="SSF55073">
    <property type="entry name" value="Nucleotide cyclase"/>
    <property type="match status" value="1"/>
</dbReference>
<gene>
    <name evidence="19" type="primary">LOC113998379</name>
</gene>
<dbReference type="PROSITE" id="PS50125">
    <property type="entry name" value="GUANYLATE_CYCLASE_2"/>
    <property type="match status" value="1"/>
</dbReference>
<evidence type="ECO:0000256" key="6">
    <source>
        <dbReference type="ARBA" id="ARBA00022737"/>
    </source>
</evidence>
<accession>A0A7R5KED2</accession>
<dbReference type="Gene3D" id="6.10.250.780">
    <property type="match status" value="1"/>
</dbReference>
<dbReference type="SUPFAM" id="SSF56112">
    <property type="entry name" value="Protein kinase-like (PK-like)"/>
    <property type="match status" value="1"/>
</dbReference>
<dbReference type="PROSITE" id="PS50011">
    <property type="entry name" value="PROTEIN_KINASE_DOM"/>
    <property type="match status" value="1"/>
</dbReference>
<keyword evidence="14" id="KW-0175">Coiled coil</keyword>
<dbReference type="GO" id="GO:0004016">
    <property type="term" value="F:adenylate cyclase activity"/>
    <property type="evidence" value="ECO:0007669"/>
    <property type="project" value="TreeGrafter"/>
</dbReference>
<dbReference type="Gene3D" id="3.30.70.1230">
    <property type="entry name" value="Nucleotide cyclase"/>
    <property type="match status" value="1"/>
</dbReference>
<keyword evidence="11 13" id="KW-0141">cGMP biosynthesis</keyword>
<dbReference type="PANTHER" id="PTHR11920:SF477">
    <property type="entry name" value="GUANYLATE CYCLASE D"/>
    <property type="match status" value="1"/>
</dbReference>
<protein>
    <recommendedName>
        <fullName evidence="2 13">Guanylate cyclase</fullName>
        <ecNumber evidence="2 13">4.6.1.2</ecNumber>
    </recommendedName>
</protein>
<keyword evidence="5" id="KW-0732">Signal</keyword>
<dbReference type="PANTHER" id="PTHR11920">
    <property type="entry name" value="GUANYLYL CYCLASE"/>
    <property type="match status" value="1"/>
</dbReference>
<dbReference type="GO" id="GO:0004672">
    <property type="term" value="F:protein kinase activity"/>
    <property type="evidence" value="ECO:0007669"/>
    <property type="project" value="InterPro"/>
</dbReference>
<evidence type="ECO:0000256" key="15">
    <source>
        <dbReference type="SAM" id="Phobius"/>
    </source>
</evidence>
<dbReference type="GO" id="GO:0007168">
    <property type="term" value="P:receptor guanylyl cyclase signaling pathway"/>
    <property type="evidence" value="ECO:0007669"/>
    <property type="project" value="TreeGrafter"/>
</dbReference>
<dbReference type="Gene3D" id="1.10.510.10">
    <property type="entry name" value="Transferase(Phosphotransferase) domain 1"/>
    <property type="match status" value="1"/>
</dbReference>
<feature type="domain" description="Guanylate cyclase" evidence="17">
    <location>
        <begin position="287"/>
        <end position="417"/>
    </location>
</feature>